<dbReference type="PANTHER" id="PTHR47595:SF1">
    <property type="entry name" value="MYB_SANT-LIKE DNA-BINDING DOMAIN-CONTAINING PROTEIN"/>
    <property type="match status" value="1"/>
</dbReference>
<evidence type="ECO:0000313" key="3">
    <source>
        <dbReference type="Ensembl" id="ENSCCEP00000015579.1"/>
    </source>
</evidence>
<feature type="region of interest" description="Disordered" evidence="1">
    <location>
        <begin position="110"/>
        <end position="132"/>
    </location>
</feature>
<name>A0A8C0UXR6_CYACU</name>
<feature type="compositionally biased region" description="Polar residues" evidence="1">
    <location>
        <begin position="112"/>
        <end position="130"/>
    </location>
</feature>
<sequence>MESGAGKHWTEEEVKALLSVWSEKNIRKQLHGTLRNKGIFIYIAKRLQELGVCRDWKQCRAKYKNLKYEYRTVKYAHNSGDVTKTMKFFHDLDAILRYEPVTQLAAEENGRCSATETQLNTSPTTDSTQGEIPVSLEDEEDAPGDPLLFISHARPVQLGNPASAVEASKPPAFIPTVANEGGKHWTVNEVRALIHIWSDKNIQQQLEGTVRNKRIFEQVAARLQKFGIDRDWKQCRTKYKNLKHEYKSIKSAQDSGSTSKSMKFFNELDAILGHCTMEQASKSDNDESERPSEWTEAKSEKDSLEMPGDTGEEDSVSNMSEDLQVADTKKVSDSDDAIVNTTPENRAALHITKETAMTKILEDEGDFANSTPVALEATQVKKETIDIDDDSISTTSEDRSCTPVAKRMVGTDNHIPLEEAQNHFKVITVNDTGAGKHWSDNEVRALINIWSDEKIQQMLEGATRNKEIFEEIARRLMKRGIDRDWKQCRTKYKNLKYEYRALQKENEHLGNPKRKMRFYDEVDCILRRQPLGTSGWGCESSSPLSVSVADAAANTGSLSIKRKTWNDEVSPVPLKKSASENTIFHFQKLLTERVHTVTEGKKLLFERLCKQEEMQDLNRTQLYADPSAIQQCTPAKRLSGSVMFGHRPTQPCQSQVIGETVWTKGFENELQEGEMLAMMVDPQALSA</sequence>
<dbReference type="SMART" id="SM00717">
    <property type="entry name" value="SANT"/>
    <property type="match status" value="3"/>
</dbReference>
<gene>
    <name evidence="3" type="primary">LOC111928008</name>
</gene>
<organism evidence="3 4">
    <name type="scientific">Cyanistes caeruleus</name>
    <name type="common">Eurasian blue tit</name>
    <name type="synonym">Parus caeruleus</name>
    <dbReference type="NCBI Taxonomy" id="156563"/>
    <lineage>
        <taxon>Eukaryota</taxon>
        <taxon>Metazoa</taxon>
        <taxon>Chordata</taxon>
        <taxon>Craniata</taxon>
        <taxon>Vertebrata</taxon>
        <taxon>Euteleostomi</taxon>
        <taxon>Archelosauria</taxon>
        <taxon>Archosauria</taxon>
        <taxon>Dinosauria</taxon>
        <taxon>Saurischia</taxon>
        <taxon>Theropoda</taxon>
        <taxon>Coelurosauria</taxon>
        <taxon>Aves</taxon>
        <taxon>Neognathae</taxon>
        <taxon>Neoaves</taxon>
        <taxon>Telluraves</taxon>
        <taxon>Australaves</taxon>
        <taxon>Passeriformes</taxon>
        <taxon>Paridae</taxon>
        <taxon>Cyanistes</taxon>
    </lineage>
</organism>
<feature type="domain" description="Myb-like" evidence="2">
    <location>
        <begin position="181"/>
        <end position="245"/>
    </location>
</feature>
<dbReference type="Proteomes" id="UP000694410">
    <property type="component" value="Unplaced"/>
</dbReference>
<keyword evidence="4" id="KW-1185">Reference proteome</keyword>
<dbReference type="InterPro" id="IPR044822">
    <property type="entry name" value="Myb_DNA-bind_4"/>
</dbReference>
<evidence type="ECO:0000259" key="2">
    <source>
        <dbReference type="SMART" id="SM00717"/>
    </source>
</evidence>
<feature type="domain" description="Myb-like" evidence="2">
    <location>
        <begin position="5"/>
        <end position="69"/>
    </location>
</feature>
<accession>A0A8C0UXR6</accession>
<reference evidence="3" key="1">
    <citation type="submission" date="2025-08" db="UniProtKB">
        <authorList>
            <consortium name="Ensembl"/>
        </authorList>
    </citation>
    <scope>IDENTIFICATION</scope>
</reference>
<feature type="compositionally biased region" description="Basic and acidic residues" evidence="1">
    <location>
        <begin position="281"/>
        <end position="304"/>
    </location>
</feature>
<protein>
    <submittedName>
        <fullName evidence="3">Trihelix transcription factor GT-2</fullName>
    </submittedName>
</protein>
<dbReference type="Gene3D" id="1.10.10.60">
    <property type="entry name" value="Homeodomain-like"/>
    <property type="match status" value="3"/>
</dbReference>
<dbReference type="InterPro" id="IPR001005">
    <property type="entry name" value="SANT/Myb"/>
</dbReference>
<dbReference type="Pfam" id="PF13837">
    <property type="entry name" value="Myb_DNA-bind_4"/>
    <property type="match status" value="3"/>
</dbReference>
<dbReference type="Ensembl" id="ENSCCET00000024182.1">
    <property type="protein sequence ID" value="ENSCCEP00000015579.1"/>
    <property type="gene ID" value="ENSCCEG00000014725.1"/>
</dbReference>
<feature type="domain" description="Myb-like" evidence="2">
    <location>
        <begin position="446"/>
        <end position="498"/>
    </location>
</feature>
<proteinExistence type="predicted"/>
<feature type="region of interest" description="Disordered" evidence="1">
    <location>
        <begin position="280"/>
        <end position="336"/>
    </location>
</feature>
<dbReference type="PANTHER" id="PTHR47595">
    <property type="entry name" value="HEAT SHOCK 70 KDA PROTEIN 14"/>
    <property type="match status" value="1"/>
</dbReference>
<reference evidence="3" key="2">
    <citation type="submission" date="2025-09" db="UniProtKB">
        <authorList>
            <consortium name="Ensembl"/>
        </authorList>
    </citation>
    <scope>IDENTIFICATION</scope>
</reference>
<dbReference type="AlphaFoldDB" id="A0A8C0UXR6"/>
<evidence type="ECO:0000313" key="4">
    <source>
        <dbReference type="Proteomes" id="UP000694410"/>
    </source>
</evidence>
<dbReference type="FunFam" id="1.10.10.60:FF:000032">
    <property type="entry name" value="Zinc finger and SCAN domain-containing 20"/>
    <property type="match status" value="3"/>
</dbReference>
<evidence type="ECO:0000256" key="1">
    <source>
        <dbReference type="SAM" id="MobiDB-lite"/>
    </source>
</evidence>